<reference evidence="1 3" key="1">
    <citation type="submission" date="2012-12" db="EMBL/GenBank/DDBJ databases">
        <title>Genome assembly of Formosa sp. AK20.</title>
        <authorList>
            <person name="Kumar R."/>
            <person name="Khatri I."/>
            <person name="Vaidya B."/>
            <person name="Subramanian S."/>
            <person name="Pinnaka A."/>
        </authorList>
    </citation>
    <scope>NUCLEOTIDE SEQUENCE [LARGE SCALE GENOMIC DNA]</scope>
    <source>
        <strain evidence="1 3">AK20</strain>
    </source>
</reference>
<dbReference type="eggNOG" id="ENOG503356Z">
    <property type="taxonomic scope" value="Bacteria"/>
</dbReference>
<dbReference type="Proteomes" id="UP000012024">
    <property type="component" value="Unassembled WGS sequence"/>
</dbReference>
<organism evidence="1 3">
    <name type="scientific">Xanthomarina gelatinilytica</name>
    <dbReference type="NCBI Taxonomy" id="1137281"/>
    <lineage>
        <taxon>Bacteria</taxon>
        <taxon>Pseudomonadati</taxon>
        <taxon>Bacteroidota</taxon>
        <taxon>Flavobacteriia</taxon>
        <taxon>Flavobacteriales</taxon>
        <taxon>Flavobacteriaceae</taxon>
        <taxon>Xanthomarina</taxon>
    </lineage>
</organism>
<dbReference type="GeneID" id="98641574"/>
<gene>
    <name evidence="1" type="ORF">D778_00260</name>
    <name evidence="2" type="ORF">DHV22_01260</name>
</gene>
<accession>M7MJ63</accession>
<dbReference type="OrthoDB" id="1443546at2"/>
<evidence type="ECO:0000313" key="2">
    <source>
        <dbReference type="EMBL" id="HCY80316.1"/>
    </source>
</evidence>
<evidence type="ECO:0008006" key="5">
    <source>
        <dbReference type="Google" id="ProtNLM"/>
    </source>
</evidence>
<evidence type="ECO:0000313" key="1">
    <source>
        <dbReference type="EMBL" id="EMQ94900.1"/>
    </source>
</evidence>
<proteinExistence type="predicted"/>
<dbReference type="EMBL" id="DPRK01000020">
    <property type="protein sequence ID" value="HCY80316.1"/>
    <property type="molecule type" value="Genomic_DNA"/>
</dbReference>
<name>M7MJ63_9FLAO</name>
<dbReference type="PATRIC" id="fig|1137281.3.peg.1694"/>
<keyword evidence="3" id="KW-1185">Reference proteome</keyword>
<dbReference type="RefSeq" id="WP_007649654.1">
    <property type="nucleotide sequence ID" value="NZ_ANLA01000013.1"/>
</dbReference>
<dbReference type="EMBL" id="ANLA01000013">
    <property type="protein sequence ID" value="EMQ94900.1"/>
    <property type="molecule type" value="Genomic_DNA"/>
</dbReference>
<reference evidence="2 4" key="2">
    <citation type="journal article" date="2018" name="Nat. Biotechnol.">
        <title>A standardized bacterial taxonomy based on genome phylogeny substantially revises the tree of life.</title>
        <authorList>
            <person name="Parks D.H."/>
            <person name="Chuvochina M."/>
            <person name="Waite D.W."/>
            <person name="Rinke C."/>
            <person name="Skarshewski A."/>
            <person name="Chaumeil P.A."/>
            <person name="Hugenholtz P."/>
        </authorList>
    </citation>
    <scope>NUCLEOTIDE SEQUENCE [LARGE SCALE GENOMIC DNA]</scope>
    <source>
        <strain evidence="2">UBA10227</strain>
    </source>
</reference>
<evidence type="ECO:0000313" key="3">
    <source>
        <dbReference type="Proteomes" id="UP000012024"/>
    </source>
</evidence>
<sequence>MKIIQLSYGTIILLEENIAEVIINEGVVMDIAMIDHYHDVLKSNLKAPFSLLINKKFSYTYDFYAQRNLATLKEIVAMAVVAYNKMASMSTEVLEKLPRPTEWHLKIFSDREEALKWLRHEQEAHDNKKD</sequence>
<dbReference type="AlphaFoldDB" id="M7MJ63"/>
<comment type="caution">
    <text evidence="1">The sequence shown here is derived from an EMBL/GenBank/DDBJ whole genome shotgun (WGS) entry which is preliminary data.</text>
</comment>
<evidence type="ECO:0000313" key="4">
    <source>
        <dbReference type="Proteomes" id="UP000263268"/>
    </source>
</evidence>
<protein>
    <recommendedName>
        <fullName evidence="5">STAS/SEC14 domain-containing protein</fullName>
    </recommendedName>
</protein>
<dbReference type="Proteomes" id="UP000263268">
    <property type="component" value="Unassembled WGS sequence"/>
</dbReference>